<dbReference type="Proteomes" id="UP000026682">
    <property type="component" value="Unassembled WGS sequence"/>
</dbReference>
<keyword evidence="1 6" id="KW-0489">Methyltransferase</keyword>
<dbReference type="PROSITE" id="PS51165">
    <property type="entry name" value="THUMP"/>
    <property type="match status" value="1"/>
</dbReference>
<dbReference type="InterPro" id="IPR054170">
    <property type="entry name" value="RlmL_1st"/>
</dbReference>
<keyword evidence="2" id="KW-0808">Transferase</keyword>
<feature type="domain" description="THUMP" evidence="5">
    <location>
        <begin position="204"/>
        <end position="315"/>
    </location>
</feature>
<dbReference type="SMART" id="SM00981">
    <property type="entry name" value="THUMP"/>
    <property type="match status" value="1"/>
</dbReference>
<dbReference type="GO" id="GO:0008990">
    <property type="term" value="F:rRNA (guanine-N2-)-methyltransferase activity"/>
    <property type="evidence" value="ECO:0007669"/>
    <property type="project" value="TreeGrafter"/>
</dbReference>
<dbReference type="STRING" id="35814.BBB42_04505"/>
<gene>
    <name evidence="6" type="ORF">L497_0217</name>
</gene>
<dbReference type="Gene3D" id="3.30.2130.30">
    <property type="match status" value="1"/>
</dbReference>
<keyword evidence="3" id="KW-0694">RNA-binding</keyword>
<dbReference type="PATRIC" id="fig|1331206.3.peg.1538"/>
<dbReference type="InterPro" id="IPR004114">
    <property type="entry name" value="THUMP_dom"/>
</dbReference>
<dbReference type="Pfam" id="PF22020">
    <property type="entry name" value="RlmL_1st"/>
    <property type="match status" value="1"/>
</dbReference>
<dbReference type="Pfam" id="PF01170">
    <property type="entry name" value="UPF0020"/>
    <property type="match status" value="1"/>
</dbReference>
<feature type="region of interest" description="Disordered" evidence="4">
    <location>
        <begin position="1"/>
        <end position="144"/>
    </location>
</feature>
<dbReference type="Pfam" id="PF02926">
    <property type="entry name" value="THUMP"/>
    <property type="match status" value="1"/>
</dbReference>
<comment type="caution">
    <text evidence="6">The sequence shown here is derived from an EMBL/GenBank/DDBJ whole genome shotgun (WGS) entry which is preliminary data.</text>
</comment>
<dbReference type="InterPro" id="IPR053943">
    <property type="entry name" value="RlmKL-like_Mtase_CS"/>
</dbReference>
<feature type="compositionally biased region" description="Basic and acidic residues" evidence="4">
    <location>
        <begin position="1"/>
        <end position="10"/>
    </location>
</feature>
<dbReference type="PANTHER" id="PTHR47313">
    <property type="entry name" value="RIBOSOMAL RNA LARGE SUBUNIT METHYLTRANSFERASE K/L"/>
    <property type="match status" value="1"/>
</dbReference>
<sequence>MSQDENDRPRKTLTIKAKPAAPESESSEPNRRKRSGARARQAAQIERASHVQSRGNEQPVQRPDADAGYAERPLQRRRSQGYASAERGTHSRGDDTAGENRRRSGMGVVRDETPRQGAPAPDWDDVFAGQQDEPEHDGQDGHAIDTPQAYRQRRHQGRQAETFRCYAPCPQGLEDALTAEMQALGFDDAHAGRAGCAFTSDWSGVQRANLYSRLATRILVQVGQGDLNHEDELLDLAYSVPWERWFGPEDTLRVDTSAIKSPVHSLQYCNLRVKDGICDRLRDREGARPSIDTVRPDARVQLFMEGTHATLYLDTSGESLFKRGWRLDKGEAPLRENLAAGMLALAGWDPAAALVDPFCGSGTILIEAAWIALGVPPGISRPFGFERMRQHDARRWRDLKDDARSRIRTQLETPIIGYDIDERAIEFARANAERAWLTDETIRFEVADARHVQAPVEQGWIVTNPPYGERMEIADEFWREWSACLKHQFAGWQAHVISSDMKLPQRMRLKPVRRIPLHNGSLDCRLFAFELVHASYRDGANPPL</sequence>
<reference evidence="6 7" key="1">
    <citation type="submission" date="2014-03" db="EMBL/GenBank/DDBJ databases">
        <title>Genome sequence of Bordetella holmseii.</title>
        <authorList>
            <person name="Harvill E."/>
            <person name="Goodfield L.L."/>
            <person name="Ivanov Y."/>
            <person name="Meyer J.A."/>
            <person name="Newth C."/>
            <person name="Cassiday P."/>
            <person name="Tondella M.L."/>
            <person name="Liao P."/>
            <person name="Zimmerman J."/>
            <person name="Meert K."/>
            <person name="Wessel D."/>
            <person name="Berger J."/>
            <person name="Dean J.M."/>
            <person name="Holubkov R."/>
            <person name="Burr J."/>
            <person name="Liu T."/>
            <person name="Brinkac L.M."/>
            <person name="Sanka R."/>
            <person name="Kim M."/>
            <person name="Losada L."/>
        </authorList>
    </citation>
    <scope>NUCLEOTIDE SEQUENCE [LARGE SCALE GENOMIC DNA]</scope>
    <source>
        <strain evidence="6 7">CDC-H585-BH</strain>
    </source>
</reference>
<evidence type="ECO:0000256" key="2">
    <source>
        <dbReference type="ARBA" id="ARBA00022679"/>
    </source>
</evidence>
<dbReference type="CDD" id="cd02440">
    <property type="entry name" value="AdoMet_MTases"/>
    <property type="match status" value="1"/>
</dbReference>
<accession>A0A158M5P9</accession>
<dbReference type="CDD" id="cd11715">
    <property type="entry name" value="THUMP_AdoMetMT"/>
    <property type="match status" value="1"/>
</dbReference>
<evidence type="ECO:0000256" key="4">
    <source>
        <dbReference type="SAM" id="MobiDB-lite"/>
    </source>
</evidence>
<dbReference type="GeneID" id="93120908"/>
<evidence type="ECO:0000259" key="5">
    <source>
        <dbReference type="PROSITE" id="PS51165"/>
    </source>
</evidence>
<evidence type="ECO:0000256" key="1">
    <source>
        <dbReference type="ARBA" id="ARBA00022603"/>
    </source>
</evidence>
<feature type="compositionally biased region" description="Polar residues" evidence="4">
    <location>
        <begin position="50"/>
        <end position="59"/>
    </location>
</feature>
<dbReference type="PANTHER" id="PTHR47313:SF1">
    <property type="entry name" value="RIBOSOMAL RNA LARGE SUBUNIT METHYLTRANSFERASE K_L"/>
    <property type="match status" value="1"/>
</dbReference>
<dbReference type="PROSITE" id="PS01261">
    <property type="entry name" value="UPF0020"/>
    <property type="match status" value="1"/>
</dbReference>
<proteinExistence type="predicted"/>
<dbReference type="PROSITE" id="PS00092">
    <property type="entry name" value="N6_MTASE"/>
    <property type="match status" value="1"/>
</dbReference>
<dbReference type="Gene3D" id="3.40.50.150">
    <property type="entry name" value="Vaccinia Virus protein VP39"/>
    <property type="match status" value="1"/>
</dbReference>
<organism evidence="6 7">
    <name type="scientific">Bordetella holmesii CDC-H585-BH</name>
    <dbReference type="NCBI Taxonomy" id="1331206"/>
    <lineage>
        <taxon>Bacteria</taxon>
        <taxon>Pseudomonadati</taxon>
        <taxon>Pseudomonadota</taxon>
        <taxon>Betaproteobacteria</taxon>
        <taxon>Burkholderiales</taxon>
        <taxon>Alcaligenaceae</taxon>
        <taxon>Bordetella</taxon>
    </lineage>
</organism>
<dbReference type="InterPro" id="IPR029063">
    <property type="entry name" value="SAM-dependent_MTases_sf"/>
</dbReference>
<evidence type="ECO:0000256" key="3">
    <source>
        <dbReference type="PROSITE-ProRule" id="PRU00529"/>
    </source>
</evidence>
<evidence type="ECO:0000313" key="7">
    <source>
        <dbReference type="Proteomes" id="UP000026682"/>
    </source>
</evidence>
<dbReference type="InterPro" id="IPR002052">
    <property type="entry name" value="DNA_methylase_N6_adenine_CS"/>
</dbReference>
<dbReference type="GO" id="GO:0003723">
    <property type="term" value="F:RNA binding"/>
    <property type="evidence" value="ECO:0007669"/>
    <property type="project" value="UniProtKB-UniRule"/>
</dbReference>
<dbReference type="AlphaFoldDB" id="A0A158M5P9"/>
<dbReference type="InterPro" id="IPR000241">
    <property type="entry name" value="RlmKL-like_Mtase"/>
</dbReference>
<name>A0A158M5P9_9BORD</name>
<dbReference type="RefSeq" id="WP_005012323.1">
    <property type="nucleotide sequence ID" value="NZ_JFZZ01000055.1"/>
</dbReference>
<protein>
    <submittedName>
        <fullName evidence="6">RNA methylase, PF01170 family</fullName>
    </submittedName>
</protein>
<dbReference type="EMBL" id="JFZZ01000055">
    <property type="protein sequence ID" value="KAK95484.1"/>
    <property type="molecule type" value="Genomic_DNA"/>
</dbReference>
<dbReference type="GO" id="GO:0070043">
    <property type="term" value="F:rRNA (guanine-N7-)-methyltransferase activity"/>
    <property type="evidence" value="ECO:0007669"/>
    <property type="project" value="TreeGrafter"/>
</dbReference>
<dbReference type="SUPFAM" id="SSF53335">
    <property type="entry name" value="S-adenosyl-L-methionine-dependent methyltransferases"/>
    <property type="match status" value="1"/>
</dbReference>
<feature type="compositionally biased region" description="Basic and acidic residues" evidence="4">
    <location>
        <begin position="87"/>
        <end position="102"/>
    </location>
</feature>
<evidence type="ECO:0000313" key="6">
    <source>
        <dbReference type="EMBL" id="KAK95484.1"/>
    </source>
</evidence>